<feature type="transmembrane region" description="Helical" evidence="1">
    <location>
        <begin position="69"/>
        <end position="88"/>
    </location>
</feature>
<dbReference type="AlphaFoldDB" id="A0A409XND6"/>
<proteinExistence type="predicted"/>
<organism evidence="2 3">
    <name type="scientific">Psilocybe cyanescens</name>
    <dbReference type="NCBI Taxonomy" id="93625"/>
    <lineage>
        <taxon>Eukaryota</taxon>
        <taxon>Fungi</taxon>
        <taxon>Dikarya</taxon>
        <taxon>Basidiomycota</taxon>
        <taxon>Agaricomycotina</taxon>
        <taxon>Agaricomycetes</taxon>
        <taxon>Agaricomycetidae</taxon>
        <taxon>Agaricales</taxon>
        <taxon>Agaricineae</taxon>
        <taxon>Strophariaceae</taxon>
        <taxon>Psilocybe</taxon>
    </lineage>
</organism>
<keyword evidence="1" id="KW-0812">Transmembrane</keyword>
<reference evidence="2 3" key="1">
    <citation type="journal article" date="2018" name="Evol. Lett.">
        <title>Horizontal gene cluster transfer increased hallucinogenic mushroom diversity.</title>
        <authorList>
            <person name="Reynolds H.T."/>
            <person name="Vijayakumar V."/>
            <person name="Gluck-Thaler E."/>
            <person name="Korotkin H.B."/>
            <person name="Matheny P.B."/>
            <person name="Slot J.C."/>
        </authorList>
    </citation>
    <scope>NUCLEOTIDE SEQUENCE [LARGE SCALE GENOMIC DNA]</scope>
    <source>
        <strain evidence="2 3">2631</strain>
    </source>
</reference>
<keyword evidence="1" id="KW-1133">Transmembrane helix</keyword>
<evidence type="ECO:0000313" key="2">
    <source>
        <dbReference type="EMBL" id="PPQ92309.1"/>
    </source>
</evidence>
<dbReference type="Proteomes" id="UP000283269">
    <property type="component" value="Unassembled WGS sequence"/>
</dbReference>
<evidence type="ECO:0000256" key="1">
    <source>
        <dbReference type="SAM" id="Phobius"/>
    </source>
</evidence>
<feature type="transmembrane region" description="Helical" evidence="1">
    <location>
        <begin position="34"/>
        <end position="57"/>
    </location>
</feature>
<evidence type="ECO:0000313" key="3">
    <source>
        <dbReference type="Proteomes" id="UP000283269"/>
    </source>
</evidence>
<feature type="transmembrane region" description="Helical" evidence="1">
    <location>
        <begin position="116"/>
        <end position="144"/>
    </location>
</feature>
<feature type="transmembrane region" description="Helical" evidence="1">
    <location>
        <begin position="164"/>
        <end position="182"/>
    </location>
</feature>
<keyword evidence="1" id="KW-0472">Membrane</keyword>
<accession>A0A409XND6</accession>
<keyword evidence="3" id="KW-1185">Reference proteome</keyword>
<dbReference type="InParanoid" id="A0A409XND6"/>
<dbReference type="EMBL" id="NHYD01001060">
    <property type="protein sequence ID" value="PPQ92309.1"/>
    <property type="molecule type" value="Genomic_DNA"/>
</dbReference>
<sequence>MYLSRPELSPTLTQSTADGGDSRWDMVVSRMVDLWKVVCMGCGILLPLSFGFFQIGGVSENTYARTGTLSVYICSGMGLITGIWYIYLEASFRAGRLGDAWVKASVSPENRESVDFWTYLSLPFSLLGWSILFSFTTFTIIVYVDSSQIPDASPTAVYSNPKQIMSIIFLSALTIGHFTQVYRSIRYVIGV</sequence>
<comment type="caution">
    <text evidence="2">The sequence shown here is derived from an EMBL/GenBank/DDBJ whole genome shotgun (WGS) entry which is preliminary data.</text>
</comment>
<gene>
    <name evidence="2" type="ORF">CVT25_008600</name>
</gene>
<protein>
    <submittedName>
        <fullName evidence="2">Uncharacterized protein</fullName>
    </submittedName>
</protein>
<name>A0A409XND6_PSICY</name>